<dbReference type="PROSITE" id="PS52016">
    <property type="entry name" value="TONB_DEPENDENT_REC_3"/>
    <property type="match status" value="1"/>
</dbReference>
<dbReference type="GO" id="GO:0009279">
    <property type="term" value="C:cell outer membrane"/>
    <property type="evidence" value="ECO:0007669"/>
    <property type="project" value="UniProtKB-SubCell"/>
</dbReference>
<feature type="domain" description="TonB-dependent receptor-like beta-barrel" evidence="14">
    <location>
        <begin position="287"/>
        <end position="750"/>
    </location>
</feature>
<evidence type="ECO:0000256" key="1">
    <source>
        <dbReference type="ARBA" id="ARBA00004571"/>
    </source>
</evidence>
<evidence type="ECO:0000256" key="12">
    <source>
        <dbReference type="RuleBase" id="RU003357"/>
    </source>
</evidence>
<dbReference type="RefSeq" id="WP_101519076.1">
    <property type="nucleotide sequence ID" value="NZ_PKUS01000046.1"/>
</dbReference>
<evidence type="ECO:0000256" key="2">
    <source>
        <dbReference type="ARBA" id="ARBA00022448"/>
    </source>
</evidence>
<keyword evidence="17" id="KW-1185">Reference proteome</keyword>
<evidence type="ECO:0000313" key="17">
    <source>
        <dbReference type="Proteomes" id="UP000235005"/>
    </source>
</evidence>
<dbReference type="EMBL" id="PKUS01000046">
    <property type="protein sequence ID" value="PLW66819.1"/>
    <property type="molecule type" value="Genomic_DNA"/>
</dbReference>
<dbReference type="InterPro" id="IPR000531">
    <property type="entry name" value="Beta-barrel_TonB"/>
</dbReference>
<evidence type="ECO:0000313" key="16">
    <source>
        <dbReference type="EMBL" id="PLW66819.1"/>
    </source>
</evidence>
<evidence type="ECO:0000256" key="9">
    <source>
        <dbReference type="ARBA" id="ARBA00023136"/>
    </source>
</evidence>
<dbReference type="Gene3D" id="2.40.170.20">
    <property type="entry name" value="TonB-dependent receptor, beta-barrel domain"/>
    <property type="match status" value="1"/>
</dbReference>
<dbReference type="InterPro" id="IPR036942">
    <property type="entry name" value="Beta-barrel_TonB_sf"/>
</dbReference>
<name>A0A2N5WX43_9GAMM</name>
<dbReference type="GO" id="GO:0006826">
    <property type="term" value="P:iron ion transport"/>
    <property type="evidence" value="ECO:0007669"/>
    <property type="project" value="UniProtKB-KW"/>
</dbReference>
<gene>
    <name evidence="16" type="ORF">C0039_19770</name>
</gene>
<accession>A0A2N5WX43</accession>
<organism evidence="16 17">
    <name type="scientific">Pseudohalioglobus lutimaris</name>
    <dbReference type="NCBI Taxonomy" id="1737061"/>
    <lineage>
        <taxon>Bacteria</taxon>
        <taxon>Pseudomonadati</taxon>
        <taxon>Pseudomonadota</taxon>
        <taxon>Gammaproteobacteria</taxon>
        <taxon>Cellvibrionales</taxon>
        <taxon>Halieaceae</taxon>
        <taxon>Pseudohalioglobus</taxon>
    </lineage>
</organism>
<feature type="chain" id="PRO_5014846842" evidence="13">
    <location>
        <begin position="28"/>
        <end position="788"/>
    </location>
</feature>
<dbReference type="Pfam" id="PF00593">
    <property type="entry name" value="TonB_dep_Rec_b-barrel"/>
    <property type="match status" value="1"/>
</dbReference>
<evidence type="ECO:0000256" key="11">
    <source>
        <dbReference type="PROSITE-ProRule" id="PRU01360"/>
    </source>
</evidence>
<evidence type="ECO:0000259" key="14">
    <source>
        <dbReference type="Pfam" id="PF00593"/>
    </source>
</evidence>
<feature type="domain" description="TonB-dependent receptor plug" evidence="15">
    <location>
        <begin position="57"/>
        <end position="164"/>
    </location>
</feature>
<dbReference type="Proteomes" id="UP000235005">
    <property type="component" value="Unassembled WGS sequence"/>
</dbReference>
<feature type="signal peptide" evidence="13">
    <location>
        <begin position="1"/>
        <end position="27"/>
    </location>
</feature>
<keyword evidence="16" id="KW-0675">Receptor</keyword>
<comment type="subcellular location">
    <subcellularLocation>
        <location evidence="1 11">Cell outer membrane</location>
        <topology evidence="1 11">Multi-pass membrane protein</topology>
    </subcellularLocation>
</comment>
<dbReference type="PANTHER" id="PTHR32552:SF81">
    <property type="entry name" value="TONB-DEPENDENT OUTER MEMBRANE RECEPTOR"/>
    <property type="match status" value="1"/>
</dbReference>
<keyword evidence="6" id="KW-0408">Iron</keyword>
<dbReference type="AlphaFoldDB" id="A0A2N5WX43"/>
<evidence type="ECO:0000256" key="8">
    <source>
        <dbReference type="ARBA" id="ARBA00023077"/>
    </source>
</evidence>
<dbReference type="PANTHER" id="PTHR32552">
    <property type="entry name" value="FERRICHROME IRON RECEPTOR-RELATED"/>
    <property type="match status" value="1"/>
</dbReference>
<dbReference type="Pfam" id="PF07715">
    <property type="entry name" value="Plug"/>
    <property type="match status" value="1"/>
</dbReference>
<comment type="similarity">
    <text evidence="11 12">Belongs to the TonB-dependent receptor family.</text>
</comment>
<reference evidence="16 17" key="1">
    <citation type="submission" date="2018-01" db="EMBL/GenBank/DDBJ databases">
        <title>The draft genome sequence of Halioglobus lutimaris HF004.</title>
        <authorList>
            <person name="Du Z.-J."/>
            <person name="Shi M.-J."/>
        </authorList>
    </citation>
    <scope>NUCLEOTIDE SEQUENCE [LARGE SCALE GENOMIC DNA]</scope>
    <source>
        <strain evidence="16 17">HF004</strain>
    </source>
</reference>
<comment type="caution">
    <text evidence="16">The sequence shown here is derived from an EMBL/GenBank/DDBJ whole genome shotgun (WGS) entry which is preliminary data.</text>
</comment>
<evidence type="ECO:0000256" key="5">
    <source>
        <dbReference type="ARBA" id="ARBA00022692"/>
    </source>
</evidence>
<dbReference type="SUPFAM" id="SSF56935">
    <property type="entry name" value="Porins"/>
    <property type="match status" value="1"/>
</dbReference>
<keyword evidence="5 11" id="KW-0812">Transmembrane</keyword>
<dbReference type="InterPro" id="IPR012910">
    <property type="entry name" value="Plug_dom"/>
</dbReference>
<keyword evidence="4" id="KW-0410">Iron transport</keyword>
<evidence type="ECO:0000256" key="3">
    <source>
        <dbReference type="ARBA" id="ARBA00022452"/>
    </source>
</evidence>
<keyword evidence="2 11" id="KW-0813">Transport</keyword>
<evidence type="ECO:0000256" key="6">
    <source>
        <dbReference type="ARBA" id="ARBA00023004"/>
    </source>
</evidence>
<evidence type="ECO:0000256" key="7">
    <source>
        <dbReference type="ARBA" id="ARBA00023065"/>
    </source>
</evidence>
<keyword evidence="8 12" id="KW-0798">TonB box</keyword>
<keyword evidence="3 11" id="KW-1134">Transmembrane beta strand</keyword>
<evidence type="ECO:0000256" key="4">
    <source>
        <dbReference type="ARBA" id="ARBA00022496"/>
    </source>
</evidence>
<keyword evidence="10 11" id="KW-0998">Cell outer membrane</keyword>
<keyword evidence="13" id="KW-0732">Signal</keyword>
<evidence type="ECO:0000256" key="10">
    <source>
        <dbReference type="ARBA" id="ARBA00023237"/>
    </source>
</evidence>
<protein>
    <submittedName>
        <fullName evidence="16">TonB-dependent receptor</fullName>
    </submittedName>
</protein>
<keyword evidence="9 11" id="KW-0472">Membrane</keyword>
<keyword evidence="7" id="KW-0406">Ion transport</keyword>
<proteinExistence type="inferred from homology"/>
<evidence type="ECO:0000259" key="15">
    <source>
        <dbReference type="Pfam" id="PF07715"/>
    </source>
</evidence>
<dbReference type="OrthoDB" id="7051185at2"/>
<sequence>MTCKSVKAPRIAAALNGKCGLAMAVSAAVLASAVSTPVFSQTLEEVIVTATKRSESVQDVPLAITALSGDFMDDVNLTDVKDLVTFTPGVTGNSQDSFIDAISIRGIRTQDFGVGLDPSSAFFKNDLYEGRNGSAVTSLYDLDRAEVLRGPQGFLFGRNSIGGAFSVHTRRAVIDSTEGFVNVDIGERDHAVLDGAINIPVNDNFAMRVAAMYSQEDGFVENKFPSKDLIERENWALRWSTTYESGNLGVYTMVEYEERQQSGSVYRAVTEGDVWDTLEAALGPIDVRGSSEDVDVDRSGGDNDDSDILTLGLRVDYEFDFATLTSNTGYKDHDYYYNEDYDGTPLNLETYRQDQEGDYFQQELRLTSNTEGPLSWYAGVSYYKEDLETAYRFAGEEDFFCQYYGYYYNSGLTFSGCEDLYAYYGSEFTPSANGLLEETANIKGKYEGWGAYLNLAYFITENVQIEGGLRWTDDEKEFTTNVPTPESELGPYWAFGFSTAESLTAKESWDDVTPRFIVKWTPSETAMLFASYTAGYKSGGFGTFSLADNPDGDIAIGNADIVRADGFLPDPVDPEEVDSYEIGYKDTFLDGNMNFDIVAFYYDYTDFQVTVGTESGATLIENAGEVEAYGFESSLTAGIGDYLTAYFTIGYFDSEANELGDVCGKEDPLGCEGTHLFWAPEWSGSFVLHGAYPMNSGAITGAFELTWESERGGGWEELDETMIDSYEEMSLRVGWESESNWFVEAYVENITDEFTWDGMNNLGGKEPNAFFGPRRPRTFGVRTGLAWD</sequence>
<dbReference type="InterPro" id="IPR039426">
    <property type="entry name" value="TonB-dep_rcpt-like"/>
</dbReference>
<evidence type="ECO:0000256" key="13">
    <source>
        <dbReference type="SAM" id="SignalP"/>
    </source>
</evidence>